<dbReference type="GO" id="GO:0005886">
    <property type="term" value="C:plasma membrane"/>
    <property type="evidence" value="ECO:0007669"/>
    <property type="project" value="UniProtKB-SubCell"/>
</dbReference>
<dbReference type="RefSeq" id="WP_114561882.1">
    <property type="nucleotide sequence ID" value="NZ_CP031124.1"/>
</dbReference>
<reference evidence="7" key="1">
    <citation type="submission" date="2018-07" db="EMBL/GenBank/DDBJ databases">
        <authorList>
            <person name="Kim H."/>
        </authorList>
    </citation>
    <scope>NUCLEOTIDE SEQUENCE [LARGE SCALE GENOMIC DNA]</scope>
    <source>
        <strain evidence="7">F02</strain>
    </source>
</reference>
<comment type="subcellular location">
    <subcellularLocation>
        <location evidence="5">Cell membrane</location>
        <topology evidence="5">Multi-pass membrane protein</topology>
    </subcellularLocation>
    <subcellularLocation>
        <location evidence="1">Membrane</location>
        <topology evidence="1">Multi-pass membrane protein</topology>
    </subcellularLocation>
</comment>
<dbReference type="OrthoDB" id="6197550at2"/>
<gene>
    <name evidence="6" type="ORF">DTO96_100307</name>
</gene>
<dbReference type="KEGG" id="hyf:DTO96_100307"/>
<keyword evidence="2 5" id="KW-0812">Transmembrane</keyword>
<feature type="transmembrane region" description="Helical" evidence="5">
    <location>
        <begin position="7"/>
        <end position="35"/>
    </location>
</feature>
<evidence type="ECO:0000313" key="7">
    <source>
        <dbReference type="Proteomes" id="UP000252182"/>
    </source>
</evidence>
<keyword evidence="4 5" id="KW-0472">Membrane</keyword>
<dbReference type="InterPro" id="IPR051598">
    <property type="entry name" value="TSUP/Inactive_protease-like"/>
</dbReference>
<protein>
    <recommendedName>
        <fullName evidence="5">Probable membrane transporter protein</fullName>
    </recommendedName>
</protein>
<dbReference type="PANTHER" id="PTHR43701:SF2">
    <property type="entry name" value="MEMBRANE TRANSPORTER PROTEIN YJNA-RELATED"/>
    <property type="match status" value="1"/>
</dbReference>
<feature type="transmembrane region" description="Helical" evidence="5">
    <location>
        <begin position="192"/>
        <end position="210"/>
    </location>
</feature>
<keyword evidence="7" id="KW-1185">Reference proteome</keyword>
<dbReference type="EMBL" id="CP031124">
    <property type="protein sequence ID" value="AXF84598.1"/>
    <property type="molecule type" value="Genomic_DNA"/>
</dbReference>
<feature type="transmembrane region" description="Helical" evidence="5">
    <location>
        <begin position="72"/>
        <end position="90"/>
    </location>
</feature>
<dbReference type="InterPro" id="IPR002781">
    <property type="entry name" value="TM_pro_TauE-like"/>
</dbReference>
<proteinExistence type="inferred from homology"/>
<feature type="transmembrane region" description="Helical" evidence="5">
    <location>
        <begin position="165"/>
        <end position="186"/>
    </location>
</feature>
<dbReference type="PANTHER" id="PTHR43701">
    <property type="entry name" value="MEMBRANE TRANSPORTER PROTEIN MJ0441-RELATED"/>
    <property type="match status" value="1"/>
</dbReference>
<organism evidence="6 7">
    <name type="scientific">Ephemeroptericola cinctiostellae</name>
    <dbReference type="NCBI Taxonomy" id="2268024"/>
    <lineage>
        <taxon>Bacteria</taxon>
        <taxon>Pseudomonadati</taxon>
        <taxon>Pseudomonadota</taxon>
        <taxon>Betaproteobacteria</taxon>
        <taxon>Burkholderiales</taxon>
        <taxon>Burkholderiaceae</taxon>
        <taxon>Ephemeroptericola</taxon>
    </lineage>
</organism>
<evidence type="ECO:0000256" key="5">
    <source>
        <dbReference type="RuleBase" id="RU363041"/>
    </source>
</evidence>
<accession>A0A345D8B0</accession>
<feature type="transmembrane region" description="Helical" evidence="5">
    <location>
        <begin position="97"/>
        <end position="114"/>
    </location>
</feature>
<sequence length="245" mass="27213">MFDLNHIALFFICTLTSAFTAGFGVGGGAILLVLLPNFLASNLVIPIHGATQLMSNSSRLLFDWKTVSWSLVRPYIPGALMGGVLGYFLLDSFEFDLLPLILGVFILVCTWTNIIRRLSVLFDNMFLLGLFQTCASLFVGAIGLIMPPILIRQGLNRNQVISTQAAMVSFMHAFKVATYMAAGFAFRDHWQLMVLMLAGSAFGSYAGRFLRDAIPEQRGLWLMKWLVTVLALQLVLKYLITAYLK</sequence>
<dbReference type="AlphaFoldDB" id="A0A345D8B0"/>
<evidence type="ECO:0000256" key="2">
    <source>
        <dbReference type="ARBA" id="ARBA00022692"/>
    </source>
</evidence>
<name>A0A345D8B0_9BURK</name>
<evidence type="ECO:0000256" key="1">
    <source>
        <dbReference type="ARBA" id="ARBA00004141"/>
    </source>
</evidence>
<keyword evidence="3 5" id="KW-1133">Transmembrane helix</keyword>
<evidence type="ECO:0000256" key="4">
    <source>
        <dbReference type="ARBA" id="ARBA00023136"/>
    </source>
</evidence>
<dbReference type="Proteomes" id="UP000252182">
    <property type="component" value="Chromosome"/>
</dbReference>
<feature type="transmembrane region" description="Helical" evidence="5">
    <location>
        <begin position="222"/>
        <end position="244"/>
    </location>
</feature>
<keyword evidence="5" id="KW-1003">Cell membrane</keyword>
<dbReference type="Pfam" id="PF01925">
    <property type="entry name" value="TauE"/>
    <property type="match status" value="1"/>
</dbReference>
<comment type="similarity">
    <text evidence="5">Belongs to the 4-toluene sulfonate uptake permease (TSUP) (TC 2.A.102) family.</text>
</comment>
<evidence type="ECO:0000313" key="6">
    <source>
        <dbReference type="EMBL" id="AXF84598.1"/>
    </source>
</evidence>
<feature type="transmembrane region" description="Helical" evidence="5">
    <location>
        <begin position="126"/>
        <end position="145"/>
    </location>
</feature>
<evidence type="ECO:0000256" key="3">
    <source>
        <dbReference type="ARBA" id="ARBA00022989"/>
    </source>
</evidence>